<proteinExistence type="predicted"/>
<keyword evidence="5" id="KW-0472">Membrane</keyword>
<evidence type="ECO:0000313" key="7">
    <source>
        <dbReference type="Proteomes" id="UP001056766"/>
    </source>
</evidence>
<keyword evidence="4" id="KW-0997">Cell inner membrane</keyword>
<keyword evidence="7" id="KW-1185">Reference proteome</keyword>
<reference evidence="6" key="2">
    <citation type="submission" date="2021-04" db="EMBL/GenBank/DDBJ databases">
        <authorList>
            <person name="Dong X."/>
        </authorList>
    </citation>
    <scope>NUCLEOTIDE SEQUENCE</scope>
    <source>
        <strain evidence="6">LLY</strain>
    </source>
</reference>
<dbReference type="Pfam" id="PF13379">
    <property type="entry name" value="NMT1_2"/>
    <property type="match status" value="1"/>
</dbReference>
<evidence type="ECO:0000313" key="6">
    <source>
        <dbReference type="EMBL" id="MCM1985792.1"/>
    </source>
</evidence>
<dbReference type="CDD" id="cd13553">
    <property type="entry name" value="PBP2_NrtA_CpmA_like"/>
    <property type="match status" value="1"/>
</dbReference>
<protein>
    <submittedName>
        <fullName evidence="6">ABC transporter substrate-binding protein</fullName>
    </submittedName>
</protein>
<dbReference type="GO" id="GO:0012505">
    <property type="term" value="C:endomembrane system"/>
    <property type="evidence" value="ECO:0007669"/>
    <property type="project" value="UniProtKB-SubCell"/>
</dbReference>
<dbReference type="Gene3D" id="3.40.190.10">
    <property type="entry name" value="Periplasmic binding protein-like II"/>
    <property type="match status" value="2"/>
</dbReference>
<keyword evidence="3" id="KW-1003">Cell membrane</keyword>
<evidence type="ECO:0000256" key="1">
    <source>
        <dbReference type="ARBA" id="ARBA00004308"/>
    </source>
</evidence>
<reference evidence="6" key="1">
    <citation type="journal article" date="2021" name="mSystems">
        <title>Bacteria and Archaea Synergistically Convert Glycine Betaine to Biogenic Methane in the Formosa Cold Seep of the South China Sea.</title>
        <authorList>
            <person name="Li L."/>
            <person name="Zhang W."/>
            <person name="Zhang S."/>
            <person name="Song L."/>
            <person name="Sun Q."/>
            <person name="Zhang H."/>
            <person name="Xiang H."/>
            <person name="Dong X."/>
        </authorList>
    </citation>
    <scope>NUCLEOTIDE SEQUENCE</scope>
    <source>
        <strain evidence="6">LLY</strain>
    </source>
</reference>
<dbReference type="SUPFAM" id="SSF53850">
    <property type="entry name" value="Periplasmic binding protein-like II"/>
    <property type="match status" value="1"/>
</dbReference>
<comment type="subcellular location">
    <subcellularLocation>
        <location evidence="1">Endomembrane system</location>
    </subcellularLocation>
</comment>
<keyword evidence="2" id="KW-0813">Transport</keyword>
<dbReference type="GO" id="GO:0016020">
    <property type="term" value="C:membrane"/>
    <property type="evidence" value="ECO:0007669"/>
    <property type="project" value="InterPro"/>
</dbReference>
<accession>A0A9E4ZD08</accession>
<dbReference type="InterPro" id="IPR010067">
    <property type="entry name" value="ABC_SsuA_sub-bd"/>
</dbReference>
<dbReference type="PANTHER" id="PTHR30024:SF42">
    <property type="entry name" value="ALIPHATIC SULFONATES-BINDING PROTEIN-RELATED"/>
    <property type="match status" value="1"/>
</dbReference>
<organism evidence="6 7">
    <name type="scientific">Methanococcoides seepicolus</name>
    <dbReference type="NCBI Taxonomy" id="2828780"/>
    <lineage>
        <taxon>Archaea</taxon>
        <taxon>Methanobacteriati</taxon>
        <taxon>Methanobacteriota</taxon>
        <taxon>Stenosarchaea group</taxon>
        <taxon>Methanomicrobia</taxon>
        <taxon>Methanosarcinales</taxon>
        <taxon>Methanosarcinaceae</taxon>
        <taxon>Methanococcoides</taxon>
    </lineage>
</organism>
<sequence>MLVAAVFLSGCTSAPDDEALTEINIGYQPSTHQISYMTAFEKGWWHEDLAPFGIMSINEFEFPTGTPEMHSMIAGNIDVAYVGAAPVISALSSGLDAKIVAAVNTQGSDLVLRNEFKYDGPADLKGLKIATFPPGTIQDTIFKNWLVDNGLEPGTDVEVVAMGPGDATAALAAGRVDGVFLPHPAPTFIEAEGSGRSVVASGEILADHACCVLVVSGDLIRNNPELVEQIVKTHIKAIEYDNINIEEAANTYANKQGVDNTTVLQSLENWDGVWSADPRPLVESTVEYANFQYELGYIDSQLTEEDIFDVSFYEKISEE</sequence>
<dbReference type="EMBL" id="JAGSOI010000004">
    <property type="protein sequence ID" value="MCM1985792.1"/>
    <property type="molecule type" value="Genomic_DNA"/>
</dbReference>
<dbReference type="AlphaFoldDB" id="A0A9E4ZD08"/>
<dbReference type="GO" id="GO:0042626">
    <property type="term" value="F:ATPase-coupled transmembrane transporter activity"/>
    <property type="evidence" value="ECO:0007669"/>
    <property type="project" value="InterPro"/>
</dbReference>
<dbReference type="NCBIfam" id="TIGR01728">
    <property type="entry name" value="SsuA_fam"/>
    <property type="match status" value="1"/>
</dbReference>
<comment type="caution">
    <text evidence="6">The sequence shown here is derived from an EMBL/GenBank/DDBJ whole genome shotgun (WGS) entry which is preliminary data.</text>
</comment>
<gene>
    <name evidence="6" type="ORF">KDK67_01980</name>
</gene>
<dbReference type="RefSeq" id="WP_250867166.1">
    <property type="nucleotide sequence ID" value="NZ_JAGSOI010000004.1"/>
</dbReference>
<evidence type="ECO:0000256" key="4">
    <source>
        <dbReference type="ARBA" id="ARBA00022519"/>
    </source>
</evidence>
<evidence type="ECO:0000256" key="5">
    <source>
        <dbReference type="ARBA" id="ARBA00023136"/>
    </source>
</evidence>
<name>A0A9E4ZD08_9EURY</name>
<dbReference type="PANTHER" id="PTHR30024">
    <property type="entry name" value="ALIPHATIC SULFONATES-BINDING PROTEIN-RELATED"/>
    <property type="match status" value="1"/>
</dbReference>
<dbReference type="Proteomes" id="UP001056766">
    <property type="component" value="Unassembled WGS sequence"/>
</dbReference>
<dbReference type="InterPro" id="IPR044527">
    <property type="entry name" value="NrtA/CpmA_ABC-bd_dom"/>
</dbReference>
<evidence type="ECO:0000256" key="2">
    <source>
        <dbReference type="ARBA" id="ARBA00022448"/>
    </source>
</evidence>
<evidence type="ECO:0000256" key="3">
    <source>
        <dbReference type="ARBA" id="ARBA00022475"/>
    </source>
</evidence>